<evidence type="ECO:0000256" key="4">
    <source>
        <dbReference type="ARBA" id="ARBA00023239"/>
    </source>
</evidence>
<keyword evidence="8" id="KW-1185">Reference proteome</keyword>
<evidence type="ECO:0000313" key="7">
    <source>
        <dbReference type="EMBL" id="UYP43721.1"/>
    </source>
</evidence>
<protein>
    <recommendedName>
        <fullName evidence="2">cysteine-S-conjugate beta-lyase</fullName>
        <ecNumber evidence="2">4.4.1.13</ecNumber>
    </recommendedName>
</protein>
<dbReference type="Gene3D" id="3.90.1150.10">
    <property type="entry name" value="Aspartate Aminotransferase, domain 1"/>
    <property type="match status" value="1"/>
</dbReference>
<evidence type="ECO:0000256" key="2">
    <source>
        <dbReference type="ARBA" id="ARBA00012224"/>
    </source>
</evidence>
<evidence type="ECO:0000259" key="6">
    <source>
        <dbReference type="Pfam" id="PF00155"/>
    </source>
</evidence>
<comment type="similarity">
    <text evidence="5">Belongs to the class-II pyridoxal-phosphate-dependent aminotransferase family. MalY/PatB cystathionine beta-lyase subfamily.</text>
</comment>
<keyword evidence="7" id="KW-0032">Aminotransferase</keyword>
<dbReference type="InterPro" id="IPR015421">
    <property type="entry name" value="PyrdxlP-dep_Trfase_major"/>
</dbReference>
<sequence>MLDKKDWNFDQIIDRMQTNSIKWDPIFLKFQFGEKNQDILPLWVADMDFESPSVVKKAMIERAQHQIYGYTFTGLSYFEALKSWYNRRHDWEIERDWVCTTPGIVPAINFIIQRFSKPGDKIVIQTPVYYPFSEAILNNGRQLVENSLLLEEGQYRMNFEDLESKLKDSRVKIVILCNPHNPVGRVWTKEELTRFGNICIENGVLILSDEIHCDLIMPKFKHVCFASISEKFAMNSITCNAGSKTFNLAGLKQSNVIIPNKRMLAEFRNHLNNLGLMGGTLFGAVSLEAAYNGAEAWLDDLILYLAENFKFLKQYLEKNLPGVSAIELQGTYLVWVDFRNLRLDAKELKRIMEEEAKIGLDDGAMFGDVGAGFQRVNIACPKSILKKALDNIIHAFKPYIS</sequence>
<comment type="cofactor">
    <cofactor evidence="1">
        <name>pyridoxal 5'-phosphate</name>
        <dbReference type="ChEBI" id="CHEBI:597326"/>
    </cofactor>
</comment>
<dbReference type="InterPro" id="IPR015422">
    <property type="entry name" value="PyrdxlP-dep_Trfase_small"/>
</dbReference>
<dbReference type="Pfam" id="PF00155">
    <property type="entry name" value="Aminotran_1_2"/>
    <property type="match status" value="1"/>
</dbReference>
<reference evidence="7" key="1">
    <citation type="submission" date="2022-09" db="EMBL/GenBank/DDBJ databases">
        <title>Actin cytoskeleton and complex cell architecture in an #Asgard archaeon.</title>
        <authorList>
            <person name="Ponce Toledo R.I."/>
            <person name="Schleper C."/>
            <person name="Rodrigues Oliveira T."/>
            <person name="Wollweber F."/>
            <person name="Xu J."/>
            <person name="Rittmann S."/>
            <person name="Klingl A."/>
            <person name="Pilhofer M."/>
        </authorList>
    </citation>
    <scope>NUCLEOTIDE SEQUENCE</scope>
    <source>
        <strain evidence="7">B-35</strain>
    </source>
</reference>
<dbReference type="NCBIfam" id="TIGR04350">
    <property type="entry name" value="C_S_lyase_PatB"/>
    <property type="match status" value="1"/>
</dbReference>
<organism evidence="7 8">
    <name type="scientific">Candidatus Lokiarchaeum ossiferum</name>
    <dbReference type="NCBI Taxonomy" id="2951803"/>
    <lineage>
        <taxon>Archaea</taxon>
        <taxon>Promethearchaeati</taxon>
        <taxon>Promethearchaeota</taxon>
        <taxon>Promethearchaeia</taxon>
        <taxon>Promethearchaeales</taxon>
        <taxon>Promethearchaeaceae</taxon>
        <taxon>Candidatus Lokiarchaeum</taxon>
    </lineage>
</organism>
<dbReference type="PANTHER" id="PTHR43525:SF1">
    <property type="entry name" value="PROTEIN MALY"/>
    <property type="match status" value="1"/>
</dbReference>
<dbReference type="InterPro" id="IPR051798">
    <property type="entry name" value="Class-II_PLP-Dep_Aminotrans"/>
</dbReference>
<evidence type="ECO:0000256" key="5">
    <source>
        <dbReference type="ARBA" id="ARBA00037974"/>
    </source>
</evidence>
<dbReference type="PANTHER" id="PTHR43525">
    <property type="entry name" value="PROTEIN MALY"/>
    <property type="match status" value="1"/>
</dbReference>
<dbReference type="Gene3D" id="3.40.640.10">
    <property type="entry name" value="Type I PLP-dependent aspartate aminotransferase-like (Major domain)"/>
    <property type="match status" value="1"/>
</dbReference>
<keyword evidence="3" id="KW-0663">Pyridoxal phosphate</keyword>
<dbReference type="InterPro" id="IPR015424">
    <property type="entry name" value="PyrdxlP-dep_Trfase"/>
</dbReference>
<dbReference type="CDD" id="cd00609">
    <property type="entry name" value="AAT_like"/>
    <property type="match status" value="1"/>
</dbReference>
<evidence type="ECO:0000256" key="1">
    <source>
        <dbReference type="ARBA" id="ARBA00001933"/>
    </source>
</evidence>
<dbReference type="InterPro" id="IPR027619">
    <property type="entry name" value="C-S_lyase_PatB-like"/>
</dbReference>
<proteinExistence type="inferred from homology"/>
<keyword evidence="7" id="KW-0808">Transferase</keyword>
<dbReference type="Proteomes" id="UP001208689">
    <property type="component" value="Chromosome"/>
</dbReference>
<keyword evidence="4" id="KW-0456">Lyase</keyword>
<name>A0ABY6HJK7_9ARCH</name>
<accession>A0ABY6HJK7</accession>
<dbReference type="EC" id="4.4.1.13" evidence="2"/>
<dbReference type="EMBL" id="CP104013">
    <property type="protein sequence ID" value="UYP43721.1"/>
    <property type="molecule type" value="Genomic_DNA"/>
</dbReference>
<gene>
    <name evidence="7" type="ORF">NEF87_000006</name>
</gene>
<evidence type="ECO:0000256" key="3">
    <source>
        <dbReference type="ARBA" id="ARBA00022898"/>
    </source>
</evidence>
<dbReference type="SUPFAM" id="SSF53383">
    <property type="entry name" value="PLP-dependent transferases"/>
    <property type="match status" value="1"/>
</dbReference>
<feature type="domain" description="Aminotransferase class I/classII large" evidence="6">
    <location>
        <begin position="39"/>
        <end position="392"/>
    </location>
</feature>
<evidence type="ECO:0000313" key="8">
    <source>
        <dbReference type="Proteomes" id="UP001208689"/>
    </source>
</evidence>
<dbReference type="GO" id="GO:0008483">
    <property type="term" value="F:transaminase activity"/>
    <property type="evidence" value="ECO:0007669"/>
    <property type="project" value="UniProtKB-KW"/>
</dbReference>
<dbReference type="InterPro" id="IPR004839">
    <property type="entry name" value="Aminotransferase_I/II_large"/>
</dbReference>